<dbReference type="HOGENOM" id="CLU_506609_0_0_1"/>
<keyword evidence="4" id="KW-1185">Reference proteome</keyword>
<gene>
    <name evidence="2" type="ordered locus">MTR_8g470180</name>
</gene>
<organism evidence="2 4">
    <name type="scientific">Medicago truncatula</name>
    <name type="common">Barrel medic</name>
    <name type="synonym">Medicago tribuloides</name>
    <dbReference type="NCBI Taxonomy" id="3880"/>
    <lineage>
        <taxon>Eukaryota</taxon>
        <taxon>Viridiplantae</taxon>
        <taxon>Streptophyta</taxon>
        <taxon>Embryophyta</taxon>
        <taxon>Tracheophyta</taxon>
        <taxon>Spermatophyta</taxon>
        <taxon>Magnoliopsida</taxon>
        <taxon>eudicotyledons</taxon>
        <taxon>Gunneridae</taxon>
        <taxon>Pentapetalae</taxon>
        <taxon>rosids</taxon>
        <taxon>fabids</taxon>
        <taxon>Fabales</taxon>
        <taxon>Fabaceae</taxon>
        <taxon>Papilionoideae</taxon>
        <taxon>50 kb inversion clade</taxon>
        <taxon>NPAAA clade</taxon>
        <taxon>Hologalegina</taxon>
        <taxon>IRL clade</taxon>
        <taxon>Trifolieae</taxon>
        <taxon>Medicago</taxon>
    </lineage>
</organism>
<evidence type="ECO:0000313" key="4">
    <source>
        <dbReference type="Proteomes" id="UP000002051"/>
    </source>
</evidence>
<protein>
    <recommendedName>
        <fullName evidence="5">DUF4283 domain protein</fullName>
    </recommendedName>
</protein>
<evidence type="ECO:0008006" key="5">
    <source>
        <dbReference type="Google" id="ProtNLM"/>
    </source>
</evidence>
<proteinExistence type="predicted"/>
<evidence type="ECO:0000313" key="2">
    <source>
        <dbReference type="EMBL" id="KEH19899.1"/>
    </source>
</evidence>
<reference evidence="2 4" key="1">
    <citation type="journal article" date="2011" name="Nature">
        <title>The Medicago genome provides insight into the evolution of rhizobial symbioses.</title>
        <authorList>
            <person name="Young N.D."/>
            <person name="Debelle F."/>
            <person name="Oldroyd G.E."/>
            <person name="Geurts R."/>
            <person name="Cannon S.B."/>
            <person name="Udvardi M.K."/>
            <person name="Benedito V.A."/>
            <person name="Mayer K.F."/>
            <person name="Gouzy J."/>
            <person name="Schoof H."/>
            <person name="Van de Peer Y."/>
            <person name="Proost S."/>
            <person name="Cook D.R."/>
            <person name="Meyers B.C."/>
            <person name="Spannagl M."/>
            <person name="Cheung F."/>
            <person name="De Mita S."/>
            <person name="Krishnakumar V."/>
            <person name="Gundlach H."/>
            <person name="Zhou S."/>
            <person name="Mudge J."/>
            <person name="Bharti A.K."/>
            <person name="Murray J.D."/>
            <person name="Naoumkina M.A."/>
            <person name="Rosen B."/>
            <person name="Silverstein K.A."/>
            <person name="Tang H."/>
            <person name="Rombauts S."/>
            <person name="Zhao P.X."/>
            <person name="Zhou P."/>
            <person name="Barbe V."/>
            <person name="Bardou P."/>
            <person name="Bechner M."/>
            <person name="Bellec A."/>
            <person name="Berger A."/>
            <person name="Berges H."/>
            <person name="Bidwell S."/>
            <person name="Bisseling T."/>
            <person name="Choisne N."/>
            <person name="Couloux A."/>
            <person name="Denny R."/>
            <person name="Deshpande S."/>
            <person name="Dai X."/>
            <person name="Doyle J.J."/>
            <person name="Dudez A.M."/>
            <person name="Farmer A.D."/>
            <person name="Fouteau S."/>
            <person name="Franken C."/>
            <person name="Gibelin C."/>
            <person name="Gish J."/>
            <person name="Goldstein S."/>
            <person name="Gonzalez A.J."/>
            <person name="Green P.J."/>
            <person name="Hallab A."/>
            <person name="Hartog M."/>
            <person name="Hua A."/>
            <person name="Humphray S.J."/>
            <person name="Jeong D.H."/>
            <person name="Jing Y."/>
            <person name="Jocker A."/>
            <person name="Kenton S.M."/>
            <person name="Kim D.J."/>
            <person name="Klee K."/>
            <person name="Lai H."/>
            <person name="Lang C."/>
            <person name="Lin S."/>
            <person name="Macmil S.L."/>
            <person name="Magdelenat G."/>
            <person name="Matthews L."/>
            <person name="McCorrison J."/>
            <person name="Monaghan E.L."/>
            <person name="Mun J.H."/>
            <person name="Najar F.Z."/>
            <person name="Nicholson C."/>
            <person name="Noirot C."/>
            <person name="O'Bleness M."/>
            <person name="Paule C.R."/>
            <person name="Poulain J."/>
            <person name="Prion F."/>
            <person name="Qin B."/>
            <person name="Qu C."/>
            <person name="Retzel E.F."/>
            <person name="Riddle C."/>
            <person name="Sallet E."/>
            <person name="Samain S."/>
            <person name="Samson N."/>
            <person name="Sanders I."/>
            <person name="Saurat O."/>
            <person name="Scarpelli C."/>
            <person name="Schiex T."/>
            <person name="Segurens B."/>
            <person name="Severin A.J."/>
            <person name="Sherrier D.J."/>
            <person name="Shi R."/>
            <person name="Sims S."/>
            <person name="Singer S.R."/>
            <person name="Sinharoy S."/>
            <person name="Sterck L."/>
            <person name="Viollet A."/>
            <person name="Wang B.B."/>
            <person name="Wang K."/>
            <person name="Wang M."/>
            <person name="Wang X."/>
            <person name="Warfsmann J."/>
            <person name="Weissenbach J."/>
            <person name="White D.D."/>
            <person name="White J.D."/>
            <person name="Wiley G.B."/>
            <person name="Wincker P."/>
            <person name="Xing Y."/>
            <person name="Yang L."/>
            <person name="Yao Z."/>
            <person name="Ying F."/>
            <person name="Zhai J."/>
            <person name="Zhou L."/>
            <person name="Zuber A."/>
            <person name="Denarie J."/>
            <person name="Dixon R.A."/>
            <person name="May G.D."/>
            <person name="Schwartz D.C."/>
            <person name="Rogers J."/>
            <person name="Quetier F."/>
            <person name="Town C.D."/>
            <person name="Roe B.A."/>
        </authorList>
    </citation>
    <scope>NUCLEOTIDE SEQUENCE [LARGE SCALE GENOMIC DNA]</scope>
    <source>
        <strain evidence="2">A17</strain>
        <strain evidence="3 4">cv. Jemalong A17</strain>
    </source>
</reference>
<sequence length="538" mass="60030">MDFFSDEEVGSRSSQHSMHLGIETWQYRGESTHGAKEQKEVQEQSSKGSMFLGSLKGEVNLNDHIEGGQVSSGVQVSNGRREEVERLICTEGDLGGVRSEGVQKLVGFAASHALADWEGVGSGGENFETGLELQTRMDYRVGLCGSNWVKAQSKGASNLMSKDRIPDESFTGKEVAECFDSHAQEVGLFSHGERLNHHIKFLSEESDRSEFSDSIQVTYGGENRILKLRQRNRKKKKSGSLANKKLVAAMEGQVVGILKSSKRDKVKYHVSSWHRRTVPQPVGREEDGCEEHEGVSRCSGFVRKAQSQGSGIGLFLHDQEEYVEDSQLGGTKGGAKMLKVLAAKKVGEVFIPKKLDKWGNRFGFVKFKNVKDEGDLEGRLEEVWLGESRLKVNKARFRRDEPIGEVAVKRKVAPAGGGRVLVDGRSFKNVVAGEQSNGYVMQDQMTCLDFRPNEGMLDWLKDAYVGELRQALEASMVQQGLVMEGLHFVKVTCMGARMVLLKFEGSMDLEEVKNKHQHWWGAMFKHVRRWLPNMVAKS</sequence>
<accession>A0A072TQY7</accession>
<dbReference type="Proteomes" id="UP000002051">
    <property type="component" value="Chromosome 8"/>
</dbReference>
<evidence type="ECO:0000256" key="1">
    <source>
        <dbReference type="SAM" id="MobiDB-lite"/>
    </source>
</evidence>
<name>A0A072TQY7_MEDTR</name>
<dbReference type="GO" id="GO:0003729">
    <property type="term" value="F:mRNA binding"/>
    <property type="evidence" value="ECO:0000318"/>
    <property type="project" value="GO_Central"/>
</dbReference>
<reference evidence="3" key="3">
    <citation type="submission" date="2015-04" db="UniProtKB">
        <authorList>
            <consortium name="EnsemblPlants"/>
        </authorList>
    </citation>
    <scope>IDENTIFICATION</scope>
    <source>
        <strain evidence="3">cv. Jemalong A17</strain>
    </source>
</reference>
<dbReference type="EnsemblPlants" id="KEH19899">
    <property type="protein sequence ID" value="KEH19899"/>
    <property type="gene ID" value="MTR_8g470180"/>
</dbReference>
<dbReference type="GO" id="GO:0016607">
    <property type="term" value="C:nuclear speck"/>
    <property type="evidence" value="ECO:0000318"/>
    <property type="project" value="GO_Central"/>
</dbReference>
<dbReference type="AlphaFoldDB" id="A0A072TQY7"/>
<dbReference type="EMBL" id="CM001224">
    <property type="protein sequence ID" value="KEH19899.1"/>
    <property type="molecule type" value="Genomic_DNA"/>
</dbReference>
<dbReference type="GO" id="GO:0000381">
    <property type="term" value="P:regulation of alternative mRNA splicing, via spliceosome"/>
    <property type="evidence" value="ECO:0000318"/>
    <property type="project" value="GO_Central"/>
</dbReference>
<reference evidence="2 4" key="2">
    <citation type="journal article" date="2014" name="BMC Genomics">
        <title>An improved genome release (version Mt4.0) for the model legume Medicago truncatula.</title>
        <authorList>
            <person name="Tang H."/>
            <person name="Krishnakumar V."/>
            <person name="Bidwell S."/>
            <person name="Rosen B."/>
            <person name="Chan A."/>
            <person name="Zhou S."/>
            <person name="Gentzbittel L."/>
            <person name="Childs K.L."/>
            <person name="Yandell M."/>
            <person name="Gundlach H."/>
            <person name="Mayer K.F."/>
            <person name="Schwartz D.C."/>
            <person name="Town C.D."/>
        </authorList>
    </citation>
    <scope>GENOME REANNOTATION</scope>
    <source>
        <strain evidence="2">A17</strain>
        <strain evidence="3 4">cv. Jemalong A17</strain>
    </source>
</reference>
<feature type="region of interest" description="Disordered" evidence="1">
    <location>
        <begin position="1"/>
        <end position="21"/>
    </location>
</feature>
<evidence type="ECO:0000313" key="3">
    <source>
        <dbReference type="EnsemblPlants" id="KEH19899"/>
    </source>
</evidence>